<keyword evidence="5" id="KW-1185">Reference proteome</keyword>
<dbReference type="GO" id="GO:0006152">
    <property type="term" value="P:purine nucleoside catabolic process"/>
    <property type="evidence" value="ECO:0007669"/>
    <property type="project" value="TreeGrafter"/>
</dbReference>
<dbReference type="GO" id="GO:0008477">
    <property type="term" value="F:purine nucleosidase activity"/>
    <property type="evidence" value="ECO:0007669"/>
    <property type="project" value="TreeGrafter"/>
</dbReference>
<sequence>MAVKDMKCALKRAEGEPIRMIIDCDPGNGIPGANIDDGLALALAIAAPQISLEMISVVAGNTPVATGYAVAHDLIQQLGVALPVYQGASRALLEDPEPWRDRLDNGVDRFGLRELWSAVPAPASCQAASPLAPNAIGELICNNPGEITLVATGPLTNVAIALQLHPAMVSAVKNIVIMGGAFNVAGYIKDTNFGLDPEAAHAVLTSGAPITLVPMDVTTQTQMLHADLDRLAKADNVLSRYLEQTIRPWIAYSMQTRNLPGCWIHDVLTVAWLLEPSLAPIAEDYLDVSLDGITRGMTCRYGREALRLDVGVPVPTGAAIQILQSIDNKRLLSLIEHYIHSYTP</sequence>
<dbReference type="PANTHER" id="PTHR12304:SF4">
    <property type="entry name" value="URIDINE NUCLEOSIDASE"/>
    <property type="match status" value="1"/>
</dbReference>
<dbReference type="Pfam" id="PF01156">
    <property type="entry name" value="IU_nuc_hydro"/>
    <property type="match status" value="1"/>
</dbReference>
<dbReference type="EC" id="3.2.2.8" evidence="4"/>
<keyword evidence="1 4" id="KW-0378">Hydrolase</keyword>
<gene>
    <name evidence="4" type="primary">rihB</name>
    <name evidence="4" type="ORF">C7M51_02177</name>
</gene>
<organism evidence="4 5">
    <name type="scientific">Mixta intestinalis</name>
    <dbReference type="NCBI Taxonomy" id="1615494"/>
    <lineage>
        <taxon>Bacteria</taxon>
        <taxon>Pseudomonadati</taxon>
        <taxon>Pseudomonadota</taxon>
        <taxon>Gammaproteobacteria</taxon>
        <taxon>Enterobacterales</taxon>
        <taxon>Erwiniaceae</taxon>
        <taxon>Mixta</taxon>
    </lineage>
</organism>
<dbReference type="GO" id="GO:0050263">
    <property type="term" value="F:ribosylpyrimidine nucleosidase activity"/>
    <property type="evidence" value="ECO:0007669"/>
    <property type="project" value="UniProtKB-EC"/>
</dbReference>
<evidence type="ECO:0000313" key="4">
    <source>
        <dbReference type="EMBL" id="QHM71884.1"/>
    </source>
</evidence>
<keyword evidence="2 4" id="KW-0326">Glycosidase</keyword>
<dbReference type="KEGG" id="mint:C7M51_02177"/>
<dbReference type="SUPFAM" id="SSF53590">
    <property type="entry name" value="Nucleoside hydrolase"/>
    <property type="match status" value="1"/>
</dbReference>
<evidence type="ECO:0000256" key="2">
    <source>
        <dbReference type="ARBA" id="ARBA00023295"/>
    </source>
</evidence>
<feature type="domain" description="Inosine/uridine-preferring nucleoside hydrolase" evidence="3">
    <location>
        <begin position="20"/>
        <end position="331"/>
    </location>
</feature>
<name>A0A6P1Q0V2_9GAMM</name>
<dbReference type="InterPro" id="IPR001910">
    <property type="entry name" value="Inosine/uridine_hydrolase_dom"/>
</dbReference>
<dbReference type="AlphaFoldDB" id="A0A6P1Q0V2"/>
<proteinExistence type="predicted"/>
<evidence type="ECO:0000313" key="5">
    <source>
        <dbReference type="Proteomes" id="UP000464053"/>
    </source>
</evidence>
<dbReference type="GO" id="GO:0005829">
    <property type="term" value="C:cytosol"/>
    <property type="evidence" value="ECO:0007669"/>
    <property type="project" value="TreeGrafter"/>
</dbReference>
<evidence type="ECO:0000259" key="3">
    <source>
        <dbReference type="Pfam" id="PF01156"/>
    </source>
</evidence>
<evidence type="ECO:0000256" key="1">
    <source>
        <dbReference type="ARBA" id="ARBA00022801"/>
    </source>
</evidence>
<dbReference type="InterPro" id="IPR036452">
    <property type="entry name" value="Ribo_hydro-like"/>
</dbReference>
<dbReference type="PANTHER" id="PTHR12304">
    <property type="entry name" value="INOSINE-URIDINE PREFERRING NUCLEOSIDE HYDROLASE"/>
    <property type="match status" value="1"/>
</dbReference>
<dbReference type="EMBL" id="CP028271">
    <property type="protein sequence ID" value="QHM71884.1"/>
    <property type="molecule type" value="Genomic_DNA"/>
</dbReference>
<dbReference type="Proteomes" id="UP000464053">
    <property type="component" value="Chromosome"/>
</dbReference>
<dbReference type="Gene3D" id="3.90.245.10">
    <property type="entry name" value="Ribonucleoside hydrolase-like"/>
    <property type="match status" value="1"/>
</dbReference>
<protein>
    <submittedName>
        <fullName evidence="4">Pyrimidine-specific ribonucleoside hydrolase RihB</fullName>
        <ecNumber evidence="4">3.2.2.8</ecNumber>
    </submittedName>
</protein>
<reference evidence="4 5" key="1">
    <citation type="submission" date="2018-03" db="EMBL/GenBank/DDBJ databases">
        <title>Pantoea intestinalis SRCM103226 isolated form the mealworm.</title>
        <authorList>
            <person name="Jeong D.-Y."/>
            <person name="Kim J.W."/>
        </authorList>
    </citation>
    <scope>NUCLEOTIDE SEQUENCE [LARGE SCALE GENOMIC DNA]</scope>
    <source>
        <strain evidence="4 5">SRCM103226</strain>
    </source>
</reference>
<dbReference type="InterPro" id="IPR023186">
    <property type="entry name" value="IUNH"/>
</dbReference>
<accession>A0A6P1Q0V2</accession>